<proteinExistence type="predicted"/>
<dbReference type="Proteomes" id="UP000249304">
    <property type="component" value="Unassembled WGS sequence"/>
</dbReference>
<organism evidence="1 2">
    <name type="scientific">Nonomuraea aridisoli</name>
    <dbReference type="NCBI Taxonomy" id="2070368"/>
    <lineage>
        <taxon>Bacteria</taxon>
        <taxon>Bacillati</taxon>
        <taxon>Actinomycetota</taxon>
        <taxon>Actinomycetes</taxon>
        <taxon>Streptosporangiales</taxon>
        <taxon>Streptosporangiaceae</taxon>
        <taxon>Nonomuraea</taxon>
    </lineage>
</organism>
<evidence type="ECO:0000313" key="1">
    <source>
        <dbReference type="EMBL" id="PZG08179.1"/>
    </source>
</evidence>
<dbReference type="EMBL" id="POUD01000273">
    <property type="protein sequence ID" value="PZG08179.1"/>
    <property type="molecule type" value="Genomic_DNA"/>
</dbReference>
<keyword evidence="2" id="KW-1185">Reference proteome</keyword>
<evidence type="ECO:0000313" key="2">
    <source>
        <dbReference type="Proteomes" id="UP000249304"/>
    </source>
</evidence>
<reference evidence="1 2" key="1">
    <citation type="submission" date="2018-01" db="EMBL/GenBank/DDBJ databases">
        <title>Draft genome sequence of Nonomuraea sp. KC333.</title>
        <authorList>
            <person name="Sahin N."/>
            <person name="Saygin H."/>
            <person name="Ay H."/>
        </authorList>
    </citation>
    <scope>NUCLEOTIDE SEQUENCE [LARGE SCALE GENOMIC DNA]</scope>
    <source>
        <strain evidence="1 2">KC333</strain>
    </source>
</reference>
<dbReference type="AlphaFoldDB" id="A0A2W2DVD7"/>
<comment type="caution">
    <text evidence="1">The sequence shown here is derived from an EMBL/GenBank/DDBJ whole genome shotgun (WGS) entry which is preliminary data.</text>
</comment>
<gene>
    <name evidence="1" type="ORF">C1J01_39400</name>
</gene>
<sequence length="156" mass="16900">MPVILEGAMFWAYDVALGVLFIEAARVGAEAPADLRPPWWPELEQDLRTHALAGSGFAVLLDDFGEDQRQVLLHCVVEAARRIEARGGVDRAEVSTWPELGESATSFLRGAEHINAAPLVELAEALVDLAAGTFPPAPAERHWYYGTPEGRIVQGG</sequence>
<protein>
    <submittedName>
        <fullName evidence="1">Uncharacterized protein</fullName>
    </submittedName>
</protein>
<accession>A0A2W2DVD7</accession>
<name>A0A2W2DVD7_9ACTN</name>